<dbReference type="Gene3D" id="3.40.630.30">
    <property type="match status" value="1"/>
</dbReference>
<dbReference type="EMBL" id="LLZH01000085">
    <property type="protein sequence ID" value="KUL36655.1"/>
    <property type="molecule type" value="Genomic_DNA"/>
</dbReference>
<evidence type="ECO:0000256" key="2">
    <source>
        <dbReference type="ARBA" id="ARBA00023315"/>
    </source>
</evidence>
<evidence type="ECO:0000313" key="4">
    <source>
        <dbReference type="EMBL" id="KUL36655.1"/>
    </source>
</evidence>
<dbReference type="RefSeq" id="WP_067688731.1">
    <property type="nucleotide sequence ID" value="NZ_LLZH01000085.1"/>
</dbReference>
<feature type="domain" description="N-acetyltransferase" evidence="3">
    <location>
        <begin position="3"/>
        <end position="152"/>
    </location>
</feature>
<proteinExistence type="predicted"/>
<sequence>MASTITDITPDQPAFDQLADLFDEYRVHYGETTDPGGTAQWLREQLTAGPLRAAVALPDLGFVTTVVLPASLRLATFWQVRDLYVRPDRRRGGTARALLNHVVDQARAAGAIRVSLQTEPDNVPARALYTSAGFRPVEGLIGLSLTLSATAQRV</sequence>
<dbReference type="PROSITE" id="PS51186">
    <property type="entry name" value="GNAT"/>
    <property type="match status" value="1"/>
</dbReference>
<dbReference type="InterPro" id="IPR050832">
    <property type="entry name" value="Bact_Acetyltransf"/>
</dbReference>
<evidence type="ECO:0000313" key="5">
    <source>
        <dbReference type="Proteomes" id="UP000053244"/>
    </source>
</evidence>
<reference evidence="4 5" key="1">
    <citation type="submission" date="2015-10" db="EMBL/GenBank/DDBJ databases">
        <authorList>
            <person name="Gilbert D.G."/>
        </authorList>
    </citation>
    <scope>NUCLEOTIDE SEQUENCE [LARGE SCALE GENOMIC DNA]</scope>
    <source>
        <strain evidence="4 5">NRRL B-16712</strain>
    </source>
</reference>
<dbReference type="GO" id="GO:0016747">
    <property type="term" value="F:acyltransferase activity, transferring groups other than amino-acyl groups"/>
    <property type="evidence" value="ECO:0007669"/>
    <property type="project" value="InterPro"/>
</dbReference>
<evidence type="ECO:0000256" key="1">
    <source>
        <dbReference type="ARBA" id="ARBA00022679"/>
    </source>
</evidence>
<evidence type="ECO:0000259" key="3">
    <source>
        <dbReference type="PROSITE" id="PS51186"/>
    </source>
</evidence>
<dbReference type="Pfam" id="PF00583">
    <property type="entry name" value="Acetyltransf_1"/>
    <property type="match status" value="1"/>
</dbReference>
<dbReference type="AlphaFoldDB" id="A0A0X3UVU1"/>
<dbReference type="OrthoDB" id="9792929at2"/>
<dbReference type="SUPFAM" id="SSF55729">
    <property type="entry name" value="Acyl-CoA N-acyltransferases (Nat)"/>
    <property type="match status" value="1"/>
</dbReference>
<dbReference type="Proteomes" id="UP000053244">
    <property type="component" value="Unassembled WGS sequence"/>
</dbReference>
<keyword evidence="2" id="KW-0012">Acyltransferase</keyword>
<dbReference type="PANTHER" id="PTHR43877">
    <property type="entry name" value="AMINOALKYLPHOSPHONATE N-ACETYLTRANSFERASE-RELATED-RELATED"/>
    <property type="match status" value="1"/>
</dbReference>
<protein>
    <recommendedName>
        <fullName evidence="3">N-acetyltransferase domain-containing protein</fullName>
    </recommendedName>
</protein>
<accession>A0A0X3UVU1</accession>
<dbReference type="CDD" id="cd04301">
    <property type="entry name" value="NAT_SF"/>
    <property type="match status" value="1"/>
</dbReference>
<name>A0A0X3UVU1_9ACTN</name>
<keyword evidence="1" id="KW-0808">Transferase</keyword>
<gene>
    <name evidence="4" type="ORF">ADL15_12505</name>
</gene>
<keyword evidence="5" id="KW-1185">Reference proteome</keyword>
<dbReference type="PANTHER" id="PTHR43877:SF2">
    <property type="entry name" value="AMINOALKYLPHOSPHONATE N-ACETYLTRANSFERASE-RELATED"/>
    <property type="match status" value="1"/>
</dbReference>
<comment type="caution">
    <text evidence="4">The sequence shown here is derived from an EMBL/GenBank/DDBJ whole genome shotgun (WGS) entry which is preliminary data.</text>
</comment>
<organism evidence="4 5">
    <name type="scientific">Actinoplanes awajinensis subsp. mycoplanecinus</name>
    <dbReference type="NCBI Taxonomy" id="135947"/>
    <lineage>
        <taxon>Bacteria</taxon>
        <taxon>Bacillati</taxon>
        <taxon>Actinomycetota</taxon>
        <taxon>Actinomycetes</taxon>
        <taxon>Micromonosporales</taxon>
        <taxon>Micromonosporaceae</taxon>
        <taxon>Actinoplanes</taxon>
    </lineage>
</organism>
<dbReference type="InterPro" id="IPR000182">
    <property type="entry name" value="GNAT_dom"/>
</dbReference>
<dbReference type="InterPro" id="IPR016181">
    <property type="entry name" value="Acyl_CoA_acyltransferase"/>
</dbReference>